<reference evidence="1" key="1">
    <citation type="submission" date="2021-03" db="EMBL/GenBank/DDBJ databases">
        <title>Evolutionary innovations through gain and loss of genes in the ectomycorrhizal Boletales.</title>
        <authorList>
            <person name="Wu G."/>
            <person name="Miyauchi S."/>
            <person name="Morin E."/>
            <person name="Yang Z.-L."/>
            <person name="Xu J."/>
            <person name="Martin F.M."/>
        </authorList>
    </citation>
    <scope>NUCLEOTIDE SEQUENCE</scope>
    <source>
        <strain evidence="1">BR01</strain>
    </source>
</reference>
<accession>A0A8I2YU51</accession>
<keyword evidence="2" id="KW-1185">Reference proteome</keyword>
<proteinExistence type="predicted"/>
<dbReference type="AlphaFoldDB" id="A0A8I2YU51"/>
<gene>
    <name evidence="1" type="ORF">JVT61DRAFT_13756</name>
</gene>
<evidence type="ECO:0000313" key="2">
    <source>
        <dbReference type="Proteomes" id="UP000683000"/>
    </source>
</evidence>
<dbReference type="Proteomes" id="UP000683000">
    <property type="component" value="Unassembled WGS sequence"/>
</dbReference>
<organism evidence="1 2">
    <name type="scientific">Boletus reticuloceps</name>
    <dbReference type="NCBI Taxonomy" id="495285"/>
    <lineage>
        <taxon>Eukaryota</taxon>
        <taxon>Fungi</taxon>
        <taxon>Dikarya</taxon>
        <taxon>Basidiomycota</taxon>
        <taxon>Agaricomycotina</taxon>
        <taxon>Agaricomycetes</taxon>
        <taxon>Agaricomycetidae</taxon>
        <taxon>Boletales</taxon>
        <taxon>Boletineae</taxon>
        <taxon>Boletaceae</taxon>
        <taxon>Boletoideae</taxon>
        <taxon>Boletus</taxon>
    </lineage>
</organism>
<dbReference type="EMBL" id="JAGFBS010000007">
    <property type="protein sequence ID" value="KAG6378074.1"/>
    <property type="molecule type" value="Genomic_DNA"/>
</dbReference>
<evidence type="ECO:0000313" key="1">
    <source>
        <dbReference type="EMBL" id="KAG6378074.1"/>
    </source>
</evidence>
<sequence>MSFPLLGPLRTSGPACPLNLSDLCIRTSWSVLAPAVFVAALVSFLHPHPAAHIHQETRSHAQIPLDEFLTLRKGEALDVGETLGTDHAPLTNSTVPLWRMVALAFIALVHPYHSCGTWTGVHHHPGDISPSLCWVNSFDLIINFCLRFVQLCLSILPQGHSGFYRAKCYSRTTCNGLRICIPGIPLYGSQGRSRCSASLVWQLQAEAQIGAQTARAWIEDVRLAISGSAVPPALNMAFGARLVTSPPSSRKSCLQLEVQDPW</sequence>
<protein>
    <submittedName>
        <fullName evidence="1">Uncharacterized protein</fullName>
    </submittedName>
</protein>
<name>A0A8I2YU51_9AGAM</name>
<comment type="caution">
    <text evidence="1">The sequence shown here is derived from an EMBL/GenBank/DDBJ whole genome shotgun (WGS) entry which is preliminary data.</text>
</comment>